<dbReference type="Pfam" id="PF13673">
    <property type="entry name" value="Acetyltransf_10"/>
    <property type="match status" value="1"/>
</dbReference>
<sequence>MATFQQIMDLDFAYLETFTKRIQTNWGAVFVDEDNPRYYDANHAHLASQPENSEEVIHEVTTFYESRGIVPRFYLHNTEELGDFKAALIKKGFQYEELKTPVQVWNHSLETERKQEEITIERVTKHNKEAAIEIECSIEEFGGSIRREAFEKEFAHPAFVHYILRYNGMACGTACLYRHRDQGRIESVAVLKAYRGEGLVGPLLHKIKKESLQQNIKTLWIFPINESIQRVYEKYGFETVKQLTTGHAYLSGRSIIEIQGT</sequence>
<proteinExistence type="predicted"/>
<dbReference type="GO" id="GO:0016747">
    <property type="term" value="F:acyltransferase activity, transferring groups other than amino-acyl groups"/>
    <property type="evidence" value="ECO:0007669"/>
    <property type="project" value="InterPro"/>
</dbReference>
<dbReference type="RefSeq" id="WP_053402014.1">
    <property type="nucleotide sequence ID" value="NZ_LILC01000016.1"/>
</dbReference>
<evidence type="ECO:0000313" key="2">
    <source>
        <dbReference type="EMBL" id="KOO44354.1"/>
    </source>
</evidence>
<dbReference type="PATRIC" id="fig|284581.3.peg.4766"/>
<dbReference type="EMBL" id="LILC01000016">
    <property type="protein sequence ID" value="KOO44354.1"/>
    <property type="molecule type" value="Genomic_DNA"/>
</dbReference>
<protein>
    <submittedName>
        <fullName evidence="2">GNAT family acetyltransferase</fullName>
    </submittedName>
</protein>
<reference evidence="3" key="1">
    <citation type="submission" date="2015-08" db="EMBL/GenBank/DDBJ databases">
        <title>Fjat-14210 dsm16467.</title>
        <authorList>
            <person name="Liu B."/>
            <person name="Wang J."/>
            <person name="Zhu Y."/>
            <person name="Liu G."/>
            <person name="Chen Q."/>
            <person name="Chen Z."/>
            <person name="Lan J."/>
            <person name="Che J."/>
            <person name="Ge C."/>
            <person name="Shi H."/>
            <person name="Pan Z."/>
            <person name="Liu X."/>
        </authorList>
    </citation>
    <scope>NUCLEOTIDE SEQUENCE [LARGE SCALE GENOMIC DNA]</scope>
    <source>
        <strain evidence="3">DSM 16467</strain>
    </source>
</reference>
<dbReference type="CDD" id="cd04301">
    <property type="entry name" value="NAT_SF"/>
    <property type="match status" value="1"/>
</dbReference>
<dbReference type="InterPro" id="IPR016181">
    <property type="entry name" value="Acyl_CoA_acyltransferase"/>
</dbReference>
<organism evidence="2 3">
    <name type="scientific">Priestia koreensis</name>
    <dbReference type="NCBI Taxonomy" id="284581"/>
    <lineage>
        <taxon>Bacteria</taxon>
        <taxon>Bacillati</taxon>
        <taxon>Bacillota</taxon>
        <taxon>Bacilli</taxon>
        <taxon>Bacillales</taxon>
        <taxon>Bacillaceae</taxon>
        <taxon>Priestia</taxon>
    </lineage>
</organism>
<keyword evidence="3" id="KW-1185">Reference proteome</keyword>
<comment type="caution">
    <text evidence="2">The sequence shown here is derived from an EMBL/GenBank/DDBJ whole genome shotgun (WGS) entry which is preliminary data.</text>
</comment>
<name>A0A0M0KZW8_9BACI</name>
<dbReference type="OrthoDB" id="2737536at2"/>
<keyword evidence="2" id="KW-0808">Transferase</keyword>
<gene>
    <name evidence="2" type="ORF">AMD01_13215</name>
</gene>
<dbReference type="InterPro" id="IPR000182">
    <property type="entry name" value="GNAT_dom"/>
</dbReference>
<evidence type="ECO:0000313" key="3">
    <source>
        <dbReference type="Proteomes" id="UP000037558"/>
    </source>
</evidence>
<evidence type="ECO:0000259" key="1">
    <source>
        <dbReference type="PROSITE" id="PS51186"/>
    </source>
</evidence>
<dbReference type="Gene3D" id="3.40.630.30">
    <property type="match status" value="1"/>
</dbReference>
<accession>A0A0M0KZW8</accession>
<dbReference type="Proteomes" id="UP000037558">
    <property type="component" value="Unassembled WGS sequence"/>
</dbReference>
<feature type="domain" description="N-acetyltransferase" evidence="1">
    <location>
        <begin position="118"/>
        <end position="256"/>
    </location>
</feature>
<dbReference type="SUPFAM" id="SSF55729">
    <property type="entry name" value="Acyl-CoA N-acyltransferases (Nat)"/>
    <property type="match status" value="1"/>
</dbReference>
<dbReference type="STRING" id="284581.AMD01_13215"/>
<dbReference type="PROSITE" id="PS51186">
    <property type="entry name" value="GNAT"/>
    <property type="match status" value="1"/>
</dbReference>
<dbReference type="AlphaFoldDB" id="A0A0M0KZW8"/>